<gene>
    <name evidence="1" type="ORF">WN55_10037</name>
</gene>
<evidence type="ECO:0000313" key="1">
    <source>
        <dbReference type="EMBL" id="KZC08166.1"/>
    </source>
</evidence>
<keyword evidence="2" id="KW-1185">Reference proteome</keyword>
<dbReference type="EMBL" id="KQ434844">
    <property type="protein sequence ID" value="KZC08166.1"/>
    <property type="molecule type" value="Genomic_DNA"/>
</dbReference>
<protein>
    <submittedName>
        <fullName evidence="1">Uncharacterized protein</fullName>
    </submittedName>
</protein>
<evidence type="ECO:0000313" key="2">
    <source>
        <dbReference type="Proteomes" id="UP000076502"/>
    </source>
</evidence>
<dbReference type="Proteomes" id="UP000076502">
    <property type="component" value="Unassembled WGS sequence"/>
</dbReference>
<dbReference type="AlphaFoldDB" id="A0A154P8B1"/>
<sequence length="61" mass="7156">MNEAFAHLDKFFTIMEECDSNGERISQVRRAIEKDTACYRNLYQEKKKMGGIQLTLDNLIK</sequence>
<reference evidence="1 2" key="1">
    <citation type="submission" date="2015-07" db="EMBL/GenBank/DDBJ databases">
        <title>The genome of Dufourea novaeangliae.</title>
        <authorList>
            <person name="Pan H."/>
            <person name="Kapheim K."/>
        </authorList>
    </citation>
    <scope>NUCLEOTIDE SEQUENCE [LARGE SCALE GENOMIC DNA]</scope>
    <source>
        <strain evidence="1">0120121106</strain>
        <tissue evidence="1">Whole body</tissue>
    </source>
</reference>
<proteinExistence type="predicted"/>
<name>A0A154P8B1_DUFNO</name>
<accession>A0A154P8B1</accession>
<organism evidence="1 2">
    <name type="scientific">Dufourea novaeangliae</name>
    <name type="common">Sweat bee</name>
    <dbReference type="NCBI Taxonomy" id="178035"/>
    <lineage>
        <taxon>Eukaryota</taxon>
        <taxon>Metazoa</taxon>
        <taxon>Ecdysozoa</taxon>
        <taxon>Arthropoda</taxon>
        <taxon>Hexapoda</taxon>
        <taxon>Insecta</taxon>
        <taxon>Pterygota</taxon>
        <taxon>Neoptera</taxon>
        <taxon>Endopterygota</taxon>
        <taxon>Hymenoptera</taxon>
        <taxon>Apocrita</taxon>
        <taxon>Aculeata</taxon>
        <taxon>Apoidea</taxon>
        <taxon>Anthophila</taxon>
        <taxon>Halictidae</taxon>
        <taxon>Rophitinae</taxon>
        <taxon>Dufourea</taxon>
    </lineage>
</organism>